<feature type="compositionally biased region" description="Basic and acidic residues" evidence="1">
    <location>
        <begin position="1"/>
        <end position="10"/>
    </location>
</feature>
<feature type="region of interest" description="Disordered" evidence="1">
    <location>
        <begin position="1"/>
        <end position="24"/>
    </location>
</feature>
<dbReference type="InterPro" id="IPR047234">
    <property type="entry name" value="GRAF_fam"/>
</dbReference>
<dbReference type="CDD" id="cd01249">
    <property type="entry name" value="BAR-PH_GRAF_family"/>
    <property type="match status" value="1"/>
</dbReference>
<organism evidence="2 3">
    <name type="scientific">Priapulus caudatus</name>
    <name type="common">Priapulid worm</name>
    <dbReference type="NCBI Taxonomy" id="37621"/>
    <lineage>
        <taxon>Eukaryota</taxon>
        <taxon>Metazoa</taxon>
        <taxon>Ecdysozoa</taxon>
        <taxon>Scalidophora</taxon>
        <taxon>Priapulida</taxon>
        <taxon>Priapulimorpha</taxon>
        <taxon>Priapulimorphida</taxon>
        <taxon>Priapulidae</taxon>
        <taxon>Priapulus</taxon>
    </lineage>
</organism>
<evidence type="ECO:0000313" key="3">
    <source>
        <dbReference type="RefSeq" id="XP_014677772.1"/>
    </source>
</evidence>
<reference evidence="3" key="1">
    <citation type="submission" date="2025-08" db="UniProtKB">
        <authorList>
            <consortium name="RefSeq"/>
        </authorList>
    </citation>
    <scope>IDENTIFICATION</scope>
</reference>
<dbReference type="SUPFAM" id="SSF50729">
    <property type="entry name" value="PH domain-like"/>
    <property type="match status" value="1"/>
</dbReference>
<dbReference type="GeneID" id="106817607"/>
<keyword evidence="2" id="KW-1185">Reference proteome</keyword>
<dbReference type="Gene3D" id="2.30.29.30">
    <property type="entry name" value="Pleckstrin-homology domain (PH domain)/Phosphotyrosine-binding domain (PTB)"/>
    <property type="match status" value="1"/>
</dbReference>
<gene>
    <name evidence="3" type="primary">LOC106817607</name>
</gene>
<dbReference type="Proteomes" id="UP000695022">
    <property type="component" value="Unplaced"/>
</dbReference>
<dbReference type="RefSeq" id="XP_014677772.1">
    <property type="nucleotide sequence ID" value="XM_014822286.1"/>
</dbReference>
<name>A0ABM1F001_PRICU</name>
<dbReference type="PANTHER" id="PTHR12552">
    <property type="entry name" value="OLIGOPHRENIN 1"/>
    <property type="match status" value="1"/>
</dbReference>
<proteinExistence type="predicted"/>
<dbReference type="InterPro" id="IPR047225">
    <property type="entry name" value="PH_GRAF"/>
</dbReference>
<sequence>MMREARRGGEGEEEGSFPGEHREGSRCLLSLQKSDAGGVNNKMYTRQGYLFLMEKTAFGTKFSKHYCMYQKEGKIFTLIPYHQVQGKITNTDTLKVASCVRRMSESIDKRFCFDITAQDRQGVVYTLQALSDEDRVGSGWT</sequence>
<accession>A0ABM1F001</accession>
<evidence type="ECO:0000313" key="2">
    <source>
        <dbReference type="Proteomes" id="UP000695022"/>
    </source>
</evidence>
<evidence type="ECO:0000256" key="1">
    <source>
        <dbReference type="SAM" id="MobiDB-lite"/>
    </source>
</evidence>
<protein>
    <submittedName>
        <fullName evidence="3">Rho GTPase-activating protein 26-like</fullName>
    </submittedName>
</protein>
<dbReference type="PANTHER" id="PTHR12552:SF1">
    <property type="entry name" value="RHO GTPASE-ACTIVATING PROTEIN GRAF"/>
    <property type="match status" value="1"/>
</dbReference>
<dbReference type="InterPro" id="IPR011993">
    <property type="entry name" value="PH-like_dom_sf"/>
</dbReference>